<dbReference type="GO" id="GO:0051287">
    <property type="term" value="F:NAD binding"/>
    <property type="evidence" value="ECO:0007669"/>
    <property type="project" value="InterPro"/>
</dbReference>
<feature type="domain" description="D-isomer specific 2-hydroxyacid dehydrogenase NAD-binding" evidence="3">
    <location>
        <begin position="234"/>
        <end position="339"/>
    </location>
</feature>
<dbReference type="eggNOG" id="KOG0069">
    <property type="taxonomic scope" value="Eukaryota"/>
</dbReference>
<dbReference type="InterPro" id="IPR029752">
    <property type="entry name" value="D-isomer_DH_CS1"/>
</dbReference>
<protein>
    <recommendedName>
        <fullName evidence="3">D-isomer specific 2-hydroxyacid dehydrogenase NAD-binding domain-containing protein</fullName>
    </recommendedName>
</protein>
<feature type="domain" description="D-isomer specific 2-hydroxyacid dehydrogenase NAD-binding" evidence="3">
    <location>
        <begin position="142"/>
        <end position="206"/>
    </location>
</feature>
<keyword evidence="2" id="KW-0520">NAD</keyword>
<accession>A0A177A2V2</accession>
<dbReference type="InterPro" id="IPR036291">
    <property type="entry name" value="NAD(P)-bd_dom_sf"/>
</dbReference>
<dbReference type="AlphaFoldDB" id="A0A177A2V2"/>
<keyword evidence="1" id="KW-0560">Oxidoreductase</keyword>
<dbReference type="PROSITE" id="PS00065">
    <property type="entry name" value="D_2_HYDROXYACID_DH_1"/>
    <property type="match status" value="1"/>
</dbReference>
<dbReference type="Gene3D" id="3.40.50.720">
    <property type="entry name" value="NAD(P)-binding Rossmann-like Domain"/>
    <property type="match status" value="2"/>
</dbReference>
<organism evidence="4">
    <name type="scientific">Pseudogymnoascus destructans</name>
    <dbReference type="NCBI Taxonomy" id="655981"/>
    <lineage>
        <taxon>Eukaryota</taxon>
        <taxon>Fungi</taxon>
        <taxon>Dikarya</taxon>
        <taxon>Ascomycota</taxon>
        <taxon>Pezizomycotina</taxon>
        <taxon>Leotiomycetes</taxon>
        <taxon>Thelebolales</taxon>
        <taxon>Thelebolaceae</taxon>
        <taxon>Pseudogymnoascus</taxon>
    </lineage>
</organism>
<gene>
    <name evidence="4" type="ORF">VC83_07293</name>
</gene>
<dbReference type="GeneID" id="36290341"/>
<dbReference type="Proteomes" id="UP000077154">
    <property type="component" value="Unassembled WGS sequence"/>
</dbReference>
<dbReference type="OrthoDB" id="298012at2759"/>
<proteinExistence type="predicted"/>
<dbReference type="VEuPathDB" id="FungiDB:GMDG_06035"/>
<dbReference type="EMBL" id="KV441403">
    <property type="protein sequence ID" value="OAF56516.1"/>
    <property type="molecule type" value="Genomic_DNA"/>
</dbReference>
<dbReference type="SUPFAM" id="SSF51735">
    <property type="entry name" value="NAD(P)-binding Rossmann-fold domains"/>
    <property type="match status" value="1"/>
</dbReference>
<dbReference type="CDD" id="cd12163">
    <property type="entry name" value="2-Hacid_dh_5"/>
    <property type="match status" value="1"/>
</dbReference>
<reference evidence="4" key="1">
    <citation type="submission" date="2016-03" db="EMBL/GenBank/DDBJ databases">
        <title>Updated assembly of Pseudogymnoascus destructans, the fungus causing white-nose syndrome of bats.</title>
        <authorList>
            <person name="Palmer J.M."/>
            <person name="Drees K.P."/>
            <person name="Foster J.T."/>
            <person name="Lindner D.L."/>
        </authorList>
    </citation>
    <scope>NUCLEOTIDE SEQUENCE [LARGE SCALE GENOMIC DNA]</scope>
    <source>
        <strain evidence="4">20631-21</strain>
    </source>
</reference>
<dbReference type="InterPro" id="IPR006140">
    <property type="entry name" value="D-isomer_DH_NAD-bd"/>
</dbReference>
<evidence type="ECO:0000313" key="4">
    <source>
        <dbReference type="EMBL" id="OAF56516.1"/>
    </source>
</evidence>
<evidence type="ECO:0000256" key="2">
    <source>
        <dbReference type="ARBA" id="ARBA00023027"/>
    </source>
</evidence>
<evidence type="ECO:0000256" key="1">
    <source>
        <dbReference type="ARBA" id="ARBA00023002"/>
    </source>
</evidence>
<dbReference type="PANTHER" id="PTHR43333:SF1">
    <property type="entry name" value="D-ISOMER SPECIFIC 2-HYDROXYACID DEHYDROGENASE NAD-BINDING DOMAIN-CONTAINING PROTEIN"/>
    <property type="match status" value="1"/>
</dbReference>
<dbReference type="RefSeq" id="XP_024321810.1">
    <property type="nucleotide sequence ID" value="XM_024470868.1"/>
</dbReference>
<dbReference type="PANTHER" id="PTHR43333">
    <property type="entry name" value="2-HACID_DH_C DOMAIN-CONTAINING PROTEIN"/>
    <property type="match status" value="1"/>
</dbReference>
<sequence>MGGETPVEGHLLVVWGVPEPKQDIAALRVKYPNLKITYKQASVAFSDPATIARLSEEEVSNDEWLSATHLATMSYLPPARIVPAFTKNVKFIQLTSAGVNHLAAHPIFSSTSIPITTTSGIHGPPISEWVALQILADSHLQRTMYKWQSERRWVRAAGDSTLGFRDSVGRRVGILGYGSIGRQSARVLTAMGMEIIAYTANPRTTPESKRDTGFIVPGTLGDRDGTLPVAWHSGTDKASLHAFLSADLDYVLLALPLTGSTKQILGAEEFEILGRTGAYVLNIGRGESVDQDALIAALKKPLEMGGLRGAALDVATPEPLPESSELWGLENVVITPHVSAWNGRYLGRTIGVLEENLERGARGEGLVNAVDRERGY</sequence>
<evidence type="ECO:0000259" key="3">
    <source>
        <dbReference type="Pfam" id="PF02826"/>
    </source>
</evidence>
<dbReference type="GO" id="GO:0016491">
    <property type="term" value="F:oxidoreductase activity"/>
    <property type="evidence" value="ECO:0007669"/>
    <property type="project" value="UniProtKB-KW"/>
</dbReference>
<dbReference type="Pfam" id="PF02826">
    <property type="entry name" value="2-Hacid_dh_C"/>
    <property type="match status" value="2"/>
</dbReference>
<name>A0A177A2V2_9PEZI</name>